<dbReference type="EMBL" id="JF810009">
    <property type="protein sequence ID" value="AFI78787.1"/>
    <property type="molecule type" value="mRNA"/>
</dbReference>
<dbReference type="FunFam" id="3.40.50.1820:FF:000042">
    <property type="entry name" value="probable strigolactone esterase DAD2"/>
    <property type="match status" value="1"/>
</dbReference>
<dbReference type="InterPro" id="IPR029058">
    <property type="entry name" value="AB_hydrolase_fold"/>
</dbReference>
<protein>
    <submittedName>
        <fullName evidence="4">Putative D14a protein</fullName>
    </submittedName>
</protein>
<sequence>MQVNTSGPLARKHNVQVYGSGDKVMVFGHGFGTDHTVWQRIIPGLVREFTCVAFDHACASSLTGENFDFERYSTIHGYADDLLNLLAELGMQSCIYVGASLGANVGMLASIEAPHLFERLIAICGAPGYIYKPEEGFEGPFRLEDLDVVFSAMQDNYLSWVAGFAPRAIVEDNSEAIDEFARGLVQLRPDVAISTARTSFLTDFRDALPLVQVPCVLLQGREDHAVPEHITVYMASRLKECTYEILPTKGHLPHISGAPYVLAAVRKHLGLSTSHVAMNDMMC</sequence>
<evidence type="ECO:0000256" key="1">
    <source>
        <dbReference type="ARBA" id="ARBA00008645"/>
    </source>
</evidence>
<evidence type="ECO:0000259" key="3">
    <source>
        <dbReference type="Pfam" id="PF00561"/>
    </source>
</evidence>
<dbReference type="Pfam" id="PF00561">
    <property type="entry name" value="Abhydrolase_1"/>
    <property type="match status" value="1"/>
</dbReference>
<evidence type="ECO:0000256" key="2">
    <source>
        <dbReference type="ARBA" id="ARBA00022801"/>
    </source>
</evidence>
<comment type="similarity">
    <text evidence="1">Belongs to the AB hydrolase superfamily.</text>
</comment>
<organism evidence="4">
    <name type="scientific">Chlorokybus atmophyticus</name>
    <name type="common">Soil alga</name>
    <dbReference type="NCBI Taxonomy" id="3144"/>
    <lineage>
        <taxon>Eukaryota</taxon>
        <taxon>Viridiplantae</taxon>
        <taxon>Streptophyta</taxon>
        <taxon>Chlorokybophyceae</taxon>
        <taxon>Chlorokybales</taxon>
        <taxon>Chlorokybaceae</taxon>
        <taxon>Chlorokybus</taxon>
    </lineage>
</organism>
<keyword evidence="2" id="KW-0378">Hydrolase</keyword>
<feature type="domain" description="AB hydrolase-1" evidence="3">
    <location>
        <begin position="24"/>
        <end position="257"/>
    </location>
</feature>
<proteinExistence type="evidence at transcript level"/>
<reference evidence="4" key="1">
    <citation type="journal article" date="2012" name="New Phytol.">
        <title>Origin of strigolactones in the green lineage.</title>
        <authorList>
            <person name="Delaux P.-M."/>
            <person name="Xie X."/>
            <person name="Timme R.E."/>
            <person name="Puech-Pages V."/>
            <person name="Dunand C."/>
            <person name="Lecompte E."/>
            <person name="Delwiche C.F."/>
            <person name="Yoneyama K."/>
            <person name="Becard G."/>
            <person name="Sejalon-Delmas N."/>
        </authorList>
    </citation>
    <scope>NUCLEOTIDE SEQUENCE</scope>
    <source>
        <strain evidence="4">UTEX 2591</strain>
    </source>
</reference>
<evidence type="ECO:0000313" key="4">
    <source>
        <dbReference type="EMBL" id="AFI78787.1"/>
    </source>
</evidence>
<gene>
    <name evidence="4" type="primary">D14a</name>
</gene>
<dbReference type="Gene3D" id="3.40.50.1820">
    <property type="entry name" value="alpha/beta hydrolase"/>
    <property type="match status" value="1"/>
</dbReference>
<dbReference type="AlphaFoldDB" id="I6PHZ9"/>
<dbReference type="InterPro" id="IPR000073">
    <property type="entry name" value="AB_hydrolase_1"/>
</dbReference>
<dbReference type="SUPFAM" id="SSF53474">
    <property type="entry name" value="alpha/beta-Hydrolases"/>
    <property type="match status" value="1"/>
</dbReference>
<accession>I6PHZ9</accession>
<dbReference type="PANTHER" id="PTHR43039">
    <property type="entry name" value="ESTERASE-RELATED"/>
    <property type="match status" value="1"/>
</dbReference>
<name>I6PHZ9_CHLAT</name>
<dbReference type="GO" id="GO:0016787">
    <property type="term" value="F:hydrolase activity"/>
    <property type="evidence" value="ECO:0007669"/>
    <property type="project" value="UniProtKB-KW"/>
</dbReference>